<reference evidence="2" key="1">
    <citation type="submission" date="2020-01" db="EMBL/GenBank/DDBJ databases">
        <authorList>
            <person name="Yang Y."/>
            <person name="Kwon Y.M."/>
        </authorList>
    </citation>
    <scope>NUCLEOTIDE SEQUENCE</scope>
    <source>
        <strain evidence="2">PG104</strain>
    </source>
</reference>
<keyword evidence="2" id="KW-0378">Hydrolase</keyword>
<dbReference type="InterPro" id="IPR024173">
    <property type="entry name" value="Pesterase_MJ0037-like"/>
</dbReference>
<keyword evidence="3" id="KW-1185">Reference proteome</keyword>
<accession>A0A8J8SL86</accession>
<dbReference type="GO" id="GO:0016787">
    <property type="term" value="F:hydrolase activity"/>
    <property type="evidence" value="ECO:0007669"/>
    <property type="project" value="UniProtKB-KW"/>
</dbReference>
<dbReference type="EMBL" id="CP047289">
    <property type="protein sequence ID" value="QUS36805.1"/>
    <property type="molecule type" value="Genomic_DNA"/>
</dbReference>
<dbReference type="InterPro" id="IPR029052">
    <property type="entry name" value="Metallo-depent_PP-like"/>
</dbReference>
<dbReference type="AlphaFoldDB" id="A0A8J8SL86"/>
<keyword evidence="2" id="KW-0255">Endonuclease</keyword>
<proteinExistence type="predicted"/>
<keyword evidence="2" id="KW-0436">Ligase</keyword>
<dbReference type="PANTHER" id="PTHR39323:SF1">
    <property type="entry name" value="BLR1149 PROTEIN"/>
    <property type="match status" value="1"/>
</dbReference>
<dbReference type="SUPFAM" id="SSF56300">
    <property type="entry name" value="Metallo-dependent phosphatases"/>
    <property type="match status" value="1"/>
</dbReference>
<dbReference type="GO" id="GO:0004519">
    <property type="term" value="F:endonuclease activity"/>
    <property type="evidence" value="ECO:0007669"/>
    <property type="project" value="UniProtKB-KW"/>
</dbReference>
<dbReference type="EC" id="3.1.-.-" evidence="2"/>
<feature type="domain" description="Calcineurin-like phosphoesterase" evidence="1">
    <location>
        <begin position="28"/>
        <end position="120"/>
    </location>
</feature>
<dbReference type="PIRSF" id="PIRSF000887">
    <property type="entry name" value="Pesterase_MJ0037"/>
    <property type="match status" value="1"/>
</dbReference>
<organism evidence="2 3">
    <name type="scientific">Falsirhodobacter algicola</name>
    <dbReference type="NCBI Taxonomy" id="2692330"/>
    <lineage>
        <taxon>Bacteria</taxon>
        <taxon>Pseudomonadati</taxon>
        <taxon>Pseudomonadota</taxon>
        <taxon>Alphaproteobacteria</taxon>
        <taxon>Rhodobacterales</taxon>
        <taxon>Paracoccaceae</taxon>
        <taxon>Falsirhodobacter</taxon>
    </lineage>
</organism>
<dbReference type="InterPro" id="IPR026336">
    <property type="entry name" value="PdeM-like"/>
</dbReference>
<dbReference type="GO" id="GO:0016874">
    <property type="term" value="F:ligase activity"/>
    <property type="evidence" value="ECO:0007669"/>
    <property type="project" value="UniProtKB-KW"/>
</dbReference>
<dbReference type="PANTHER" id="PTHR39323">
    <property type="entry name" value="BLR1149 PROTEIN"/>
    <property type="match status" value="1"/>
</dbReference>
<dbReference type="KEGG" id="fap:GR316_11335"/>
<dbReference type="NCBIfam" id="TIGR04123">
    <property type="entry name" value="P_estr_lig_assc"/>
    <property type="match status" value="1"/>
</dbReference>
<sequence>MDHTFTLIGEPLAALASGALWMPARDTLIVSDLHLGKSERMARRGGALLPPYDARDTLARLQAVLDAAPTARIVCLGDSFDDSEAWLAPDDLAHLHRLMAGRDWVWIAGNHDPVPAIAGGTHLPQMRIGPLVLRHEAMGEAGEISGHFHPKARLAGRVRPCFVADARQVILPAFGTYTGGLWCSDPAIAARLGPGAIAILTGHRAIAIPCPRR</sequence>
<protein>
    <submittedName>
        <fullName evidence="2">Ligase-associated DNA damage response endonuclease PdeM</fullName>
        <ecNumber evidence="2">3.1.-.-</ecNumber>
    </submittedName>
</protein>
<dbReference type="Pfam" id="PF00149">
    <property type="entry name" value="Metallophos"/>
    <property type="match status" value="1"/>
</dbReference>
<dbReference type="Proteomes" id="UP000679284">
    <property type="component" value="Chromosome"/>
</dbReference>
<evidence type="ECO:0000259" key="1">
    <source>
        <dbReference type="Pfam" id="PF00149"/>
    </source>
</evidence>
<dbReference type="RefSeq" id="WP_211784025.1">
    <property type="nucleotide sequence ID" value="NZ_CP047289.1"/>
</dbReference>
<evidence type="ECO:0000313" key="3">
    <source>
        <dbReference type="Proteomes" id="UP000679284"/>
    </source>
</evidence>
<keyword evidence="2" id="KW-0540">Nuclease</keyword>
<dbReference type="Gene3D" id="3.60.21.10">
    <property type="match status" value="1"/>
</dbReference>
<name>A0A8J8SL86_9RHOB</name>
<dbReference type="InterPro" id="IPR004843">
    <property type="entry name" value="Calcineurin-like_PHP"/>
</dbReference>
<evidence type="ECO:0000313" key="2">
    <source>
        <dbReference type="EMBL" id="QUS36805.1"/>
    </source>
</evidence>
<gene>
    <name evidence="2" type="primary">pdeM</name>
    <name evidence="2" type="ORF">GR316_11335</name>
</gene>